<organism evidence="2">
    <name type="scientific">Aspergillus niger</name>
    <dbReference type="NCBI Taxonomy" id="5061"/>
    <lineage>
        <taxon>Eukaryota</taxon>
        <taxon>Fungi</taxon>
        <taxon>Dikarya</taxon>
        <taxon>Ascomycota</taxon>
        <taxon>Pezizomycotina</taxon>
        <taxon>Eurotiomycetes</taxon>
        <taxon>Eurotiomycetidae</taxon>
        <taxon>Eurotiales</taxon>
        <taxon>Aspergillaceae</taxon>
        <taxon>Aspergillus</taxon>
        <taxon>Aspergillus subgen. Circumdati</taxon>
    </lineage>
</organism>
<evidence type="ECO:0000256" key="1">
    <source>
        <dbReference type="SAM" id="MobiDB-lite"/>
    </source>
</evidence>
<accession>A0AAJ8BR79</accession>
<proteinExistence type="predicted"/>
<dbReference type="AlphaFoldDB" id="A0AAJ8BR79"/>
<reference evidence="2" key="1">
    <citation type="submission" date="2025-02" db="EMBL/GenBank/DDBJ databases">
        <authorList>
            <consortium name="NCBI Genome Project"/>
        </authorList>
    </citation>
    <scope>NUCLEOTIDE SEQUENCE</scope>
</reference>
<protein>
    <submittedName>
        <fullName evidence="2">Uncharacterized protein</fullName>
    </submittedName>
</protein>
<feature type="region of interest" description="Disordered" evidence="1">
    <location>
        <begin position="118"/>
        <end position="138"/>
    </location>
</feature>
<feature type="region of interest" description="Disordered" evidence="1">
    <location>
        <begin position="40"/>
        <end position="106"/>
    </location>
</feature>
<feature type="compositionally biased region" description="Basic and acidic residues" evidence="1">
    <location>
        <begin position="86"/>
        <end position="106"/>
    </location>
</feature>
<evidence type="ECO:0000313" key="2">
    <source>
        <dbReference type="RefSeq" id="XP_059600946.1"/>
    </source>
</evidence>
<gene>
    <name evidence="2" type="ORF">An07g05340</name>
</gene>
<name>A0AAJ8BR79_ASPNG</name>
<reference evidence="2" key="2">
    <citation type="submission" date="2025-08" db="UniProtKB">
        <authorList>
            <consortium name="RefSeq"/>
        </authorList>
    </citation>
    <scope>IDENTIFICATION</scope>
</reference>
<sequence>MTGRRLAVQDLAVPCPGPGLGRWRGGRRLTVEMMEWKGKENENETLLRGGTDGLPRLKALSSPGPSDSEPGRAGHKRKRGNYTHGKSLDSRGWREKGKERADEREQWIDAVEMGVELGMRKAEQTDSSSRGNGSNNID</sequence>
<dbReference type="RefSeq" id="XP_059600946.1">
    <property type="nucleotide sequence ID" value="XM_059748469.1"/>
</dbReference>
<feature type="compositionally biased region" description="Polar residues" evidence="1">
    <location>
        <begin position="125"/>
        <end position="138"/>
    </location>
</feature>
<dbReference type="KEGG" id="ang:An07g05340"/>
<dbReference type="GeneID" id="84591400"/>
<dbReference type="VEuPathDB" id="FungiDB:An07g05340"/>